<reference evidence="2 3" key="1">
    <citation type="journal article" date="2012" name="PLoS Pathog.">
        <title>Diverse lifestyles and strategies of plant pathogenesis encoded in the genomes of eighteen Dothideomycetes fungi.</title>
        <authorList>
            <person name="Ohm R.A."/>
            <person name="Feau N."/>
            <person name="Henrissat B."/>
            <person name="Schoch C.L."/>
            <person name="Horwitz B.A."/>
            <person name="Barry K.W."/>
            <person name="Condon B.J."/>
            <person name="Copeland A.C."/>
            <person name="Dhillon B."/>
            <person name="Glaser F."/>
            <person name="Hesse C.N."/>
            <person name="Kosti I."/>
            <person name="LaButti K."/>
            <person name="Lindquist E.A."/>
            <person name="Lucas S."/>
            <person name="Salamov A.A."/>
            <person name="Bradshaw R.E."/>
            <person name="Ciuffetti L."/>
            <person name="Hamelin R.C."/>
            <person name="Kema G.H.J."/>
            <person name="Lawrence C."/>
            <person name="Scott J.A."/>
            <person name="Spatafora J.W."/>
            <person name="Turgeon B.G."/>
            <person name="de Wit P.J.G.M."/>
            <person name="Zhong S."/>
            <person name="Goodwin S.B."/>
            <person name="Grigoriev I.V."/>
        </authorList>
    </citation>
    <scope>NUCLEOTIDE SEQUENCE [LARGE SCALE GENOMIC DNA]</scope>
    <source>
        <strain evidence="2 3">CIRAD86</strain>
    </source>
</reference>
<organism evidence="2 3">
    <name type="scientific">Pseudocercospora fijiensis (strain CIRAD86)</name>
    <name type="common">Black leaf streak disease fungus</name>
    <name type="synonym">Mycosphaerella fijiensis</name>
    <dbReference type="NCBI Taxonomy" id="383855"/>
    <lineage>
        <taxon>Eukaryota</taxon>
        <taxon>Fungi</taxon>
        <taxon>Dikarya</taxon>
        <taxon>Ascomycota</taxon>
        <taxon>Pezizomycotina</taxon>
        <taxon>Dothideomycetes</taxon>
        <taxon>Dothideomycetidae</taxon>
        <taxon>Mycosphaerellales</taxon>
        <taxon>Mycosphaerellaceae</taxon>
        <taxon>Pseudocercospora</taxon>
    </lineage>
</organism>
<evidence type="ECO:0000313" key="2">
    <source>
        <dbReference type="EMBL" id="EME79832.1"/>
    </source>
</evidence>
<sequence>MGIMHMTAGRAGFLLCITQVSPPILNNQKSRFIFTHRLIIEFKWVTSQRCAALVSHQRPSHLRLEDTLRFLREHTSIHHYQVARSLAQTTFIFIFIFTFTFKSIRRNFSGKKKMKCHTYLASKWNVLSIHVCIHTPLPPHNLSTHSFVHWFSYQRGYQSTTQPLSRKKKSH</sequence>
<name>M3AQY6_PSEFD</name>
<evidence type="ECO:0000256" key="1">
    <source>
        <dbReference type="SAM" id="Phobius"/>
    </source>
</evidence>
<gene>
    <name evidence="2" type="ORF">MYCFIDRAFT_178372</name>
</gene>
<protein>
    <submittedName>
        <fullName evidence="2">Uncharacterized protein</fullName>
    </submittedName>
</protein>
<evidence type="ECO:0000313" key="3">
    <source>
        <dbReference type="Proteomes" id="UP000016932"/>
    </source>
</evidence>
<dbReference type="RefSeq" id="XP_007930453.1">
    <property type="nucleotide sequence ID" value="XM_007932262.1"/>
</dbReference>
<keyword evidence="3" id="KW-1185">Reference proteome</keyword>
<keyword evidence="1" id="KW-0812">Transmembrane</keyword>
<accession>M3AQY6</accession>
<dbReference type="KEGG" id="pfj:MYCFIDRAFT_178372"/>
<dbReference type="HOGENOM" id="CLU_1563544_0_0_1"/>
<dbReference type="EMBL" id="KB446562">
    <property type="protein sequence ID" value="EME79832.1"/>
    <property type="molecule type" value="Genomic_DNA"/>
</dbReference>
<feature type="transmembrane region" description="Helical" evidence="1">
    <location>
        <begin position="86"/>
        <end position="104"/>
    </location>
</feature>
<dbReference type="AlphaFoldDB" id="M3AQY6"/>
<keyword evidence="1" id="KW-1133">Transmembrane helix</keyword>
<dbReference type="Proteomes" id="UP000016932">
    <property type="component" value="Unassembled WGS sequence"/>
</dbReference>
<dbReference type="VEuPathDB" id="FungiDB:MYCFIDRAFT_178372"/>
<keyword evidence="1" id="KW-0472">Membrane</keyword>
<proteinExistence type="predicted"/>
<dbReference type="GeneID" id="19333934"/>